<feature type="compositionally biased region" description="Basic and acidic residues" evidence="5">
    <location>
        <begin position="124"/>
        <end position="138"/>
    </location>
</feature>
<evidence type="ECO:0000313" key="8">
    <source>
        <dbReference type="Proteomes" id="UP000030678"/>
    </source>
</evidence>
<feature type="compositionally biased region" description="Polar residues" evidence="5">
    <location>
        <begin position="108"/>
        <end position="123"/>
    </location>
</feature>
<dbReference type="SUPFAM" id="SSF57701">
    <property type="entry name" value="Zn2/Cys6 DNA-binding domain"/>
    <property type="match status" value="1"/>
</dbReference>
<dbReference type="CDD" id="cd00067">
    <property type="entry name" value="GAL4"/>
    <property type="match status" value="1"/>
</dbReference>
<dbReference type="VEuPathDB" id="FungiDB:G647_05193"/>
<dbReference type="EMBL" id="KB822705">
    <property type="protein sequence ID" value="ETI23392.1"/>
    <property type="molecule type" value="Genomic_DNA"/>
</dbReference>
<evidence type="ECO:0000256" key="4">
    <source>
        <dbReference type="ARBA" id="ARBA00023242"/>
    </source>
</evidence>
<name>V9DBR5_9EURO</name>
<dbReference type="InterPro" id="IPR036864">
    <property type="entry name" value="Zn2-C6_fun-type_DNA-bd_sf"/>
</dbReference>
<keyword evidence="4" id="KW-0539">Nucleus</keyword>
<dbReference type="AlphaFoldDB" id="V9DBR5"/>
<evidence type="ECO:0000256" key="3">
    <source>
        <dbReference type="ARBA" id="ARBA00023163"/>
    </source>
</evidence>
<feature type="compositionally biased region" description="Polar residues" evidence="5">
    <location>
        <begin position="369"/>
        <end position="386"/>
    </location>
</feature>
<dbReference type="PROSITE" id="PS50048">
    <property type="entry name" value="ZN2_CY6_FUNGAL_2"/>
    <property type="match status" value="1"/>
</dbReference>
<keyword evidence="2" id="KW-0238">DNA-binding</keyword>
<evidence type="ECO:0000313" key="7">
    <source>
        <dbReference type="EMBL" id="ETI23392.1"/>
    </source>
</evidence>
<dbReference type="Proteomes" id="UP000030678">
    <property type="component" value="Unassembled WGS sequence"/>
</dbReference>
<dbReference type="GeneID" id="19983686"/>
<protein>
    <recommendedName>
        <fullName evidence="6">Zn(2)-C6 fungal-type domain-containing protein</fullName>
    </recommendedName>
</protein>
<reference evidence="7 8" key="1">
    <citation type="submission" date="2013-03" db="EMBL/GenBank/DDBJ databases">
        <title>The Genome Sequence of Cladophialophora carrionii CBS 160.54.</title>
        <authorList>
            <consortium name="The Broad Institute Genomics Platform"/>
            <person name="Cuomo C."/>
            <person name="de Hoog S."/>
            <person name="Gorbushina A."/>
            <person name="Walker B."/>
            <person name="Young S.K."/>
            <person name="Zeng Q."/>
            <person name="Gargeya S."/>
            <person name="Fitzgerald M."/>
            <person name="Haas B."/>
            <person name="Abouelleil A."/>
            <person name="Allen A.W."/>
            <person name="Alvarado L."/>
            <person name="Arachchi H.M."/>
            <person name="Berlin A.M."/>
            <person name="Chapman S.B."/>
            <person name="Gainer-Dewar J."/>
            <person name="Goldberg J."/>
            <person name="Griggs A."/>
            <person name="Gujja S."/>
            <person name="Hansen M."/>
            <person name="Howarth C."/>
            <person name="Imamovic A."/>
            <person name="Ireland A."/>
            <person name="Larimer J."/>
            <person name="McCowan C."/>
            <person name="Murphy C."/>
            <person name="Pearson M."/>
            <person name="Poon T.W."/>
            <person name="Priest M."/>
            <person name="Roberts A."/>
            <person name="Saif S."/>
            <person name="Shea T."/>
            <person name="Sisk P."/>
            <person name="Sykes S."/>
            <person name="Wortman J."/>
            <person name="Nusbaum C."/>
            <person name="Birren B."/>
        </authorList>
    </citation>
    <scope>NUCLEOTIDE SEQUENCE [LARGE SCALE GENOMIC DNA]</scope>
    <source>
        <strain evidence="7 8">CBS 160.54</strain>
    </source>
</reference>
<feature type="compositionally biased region" description="Polar residues" evidence="5">
    <location>
        <begin position="7"/>
        <end position="16"/>
    </location>
</feature>
<evidence type="ECO:0000256" key="5">
    <source>
        <dbReference type="SAM" id="MobiDB-lite"/>
    </source>
</evidence>
<sequence>MPGLVQSGRSSPNMHNIASEGPALSPADKKRNRLGYQRTAVACGHCRRRKIRCVPAFNDTSGRCQNCSRLKKDCQFFPVDLPGSAPPKRVRKPTNTSEAFNNEGDASVASSSPGGILRSTSVEHLNDVDDPLDTHLSRESPGLHGFDPSLPMSLQGSNFPNSYDSSHQQHHQRQQMLIQSSYSPRPYAQDPMNPQFYQQQQYGHSLPSQYSSAFNPGHLPSPMGTIAHEPTYEYQTPVSNPPYDWGQPTRSLSSDTGEELSSGFATPYRTNTFPFFEKRMTNQTLQFAPSSSSLAHPGMEGQSNATLGDFREDNPYQPMQMRVQQEWGGGGPDPARQNSAPGVGMYPQAWYPPHPNMEGMRQDEGQPQILPSQNHNARGSQHKPSG</sequence>
<gene>
    <name evidence="7" type="ORF">G647_05193</name>
</gene>
<feature type="region of interest" description="Disordered" evidence="5">
    <location>
        <begin position="289"/>
        <end position="386"/>
    </location>
</feature>
<evidence type="ECO:0000259" key="6">
    <source>
        <dbReference type="PROSITE" id="PS50048"/>
    </source>
</evidence>
<dbReference type="GO" id="GO:0008270">
    <property type="term" value="F:zinc ion binding"/>
    <property type="evidence" value="ECO:0007669"/>
    <property type="project" value="InterPro"/>
</dbReference>
<feature type="compositionally biased region" description="Polar residues" evidence="5">
    <location>
        <begin position="152"/>
        <end position="166"/>
    </location>
</feature>
<keyword evidence="1" id="KW-0805">Transcription regulation</keyword>
<dbReference type="InterPro" id="IPR001138">
    <property type="entry name" value="Zn2Cys6_DnaBD"/>
</dbReference>
<feature type="region of interest" description="Disordered" evidence="5">
    <location>
        <begin position="82"/>
        <end position="176"/>
    </location>
</feature>
<feature type="region of interest" description="Disordered" evidence="5">
    <location>
        <begin position="1"/>
        <end position="31"/>
    </location>
</feature>
<accession>V9DBR5</accession>
<proteinExistence type="predicted"/>
<dbReference type="RefSeq" id="XP_008727747.1">
    <property type="nucleotide sequence ID" value="XM_008729525.1"/>
</dbReference>
<dbReference type="SMART" id="SM00066">
    <property type="entry name" value="GAL4"/>
    <property type="match status" value="1"/>
</dbReference>
<dbReference type="GO" id="GO:0000981">
    <property type="term" value="F:DNA-binding transcription factor activity, RNA polymerase II-specific"/>
    <property type="evidence" value="ECO:0007669"/>
    <property type="project" value="InterPro"/>
</dbReference>
<dbReference type="PROSITE" id="PS00463">
    <property type="entry name" value="ZN2_CY6_FUNGAL_1"/>
    <property type="match status" value="1"/>
</dbReference>
<feature type="compositionally biased region" description="Polar residues" evidence="5">
    <location>
        <begin position="200"/>
        <end position="214"/>
    </location>
</feature>
<dbReference type="Pfam" id="PF00172">
    <property type="entry name" value="Zn_clus"/>
    <property type="match status" value="1"/>
</dbReference>
<keyword evidence="3" id="KW-0804">Transcription</keyword>
<dbReference type="OrthoDB" id="4150019at2759"/>
<dbReference type="HOGENOM" id="CLU_030994_1_1_1"/>
<feature type="region of interest" description="Disordered" evidence="5">
    <location>
        <begin position="200"/>
        <end position="227"/>
    </location>
</feature>
<evidence type="ECO:0000256" key="1">
    <source>
        <dbReference type="ARBA" id="ARBA00023015"/>
    </source>
</evidence>
<dbReference type="GO" id="GO:0003677">
    <property type="term" value="F:DNA binding"/>
    <property type="evidence" value="ECO:0007669"/>
    <property type="project" value="UniProtKB-KW"/>
</dbReference>
<evidence type="ECO:0000256" key="2">
    <source>
        <dbReference type="ARBA" id="ARBA00023125"/>
    </source>
</evidence>
<organism evidence="7 8">
    <name type="scientific">Cladophialophora carrionii CBS 160.54</name>
    <dbReference type="NCBI Taxonomy" id="1279043"/>
    <lineage>
        <taxon>Eukaryota</taxon>
        <taxon>Fungi</taxon>
        <taxon>Dikarya</taxon>
        <taxon>Ascomycota</taxon>
        <taxon>Pezizomycotina</taxon>
        <taxon>Eurotiomycetes</taxon>
        <taxon>Chaetothyriomycetidae</taxon>
        <taxon>Chaetothyriales</taxon>
        <taxon>Herpotrichiellaceae</taxon>
        <taxon>Cladophialophora</taxon>
    </lineage>
</organism>
<feature type="domain" description="Zn(2)-C6 fungal-type" evidence="6">
    <location>
        <begin position="42"/>
        <end position="76"/>
    </location>
</feature>
<dbReference type="Gene3D" id="4.10.240.10">
    <property type="entry name" value="Zn(2)-C6 fungal-type DNA-binding domain"/>
    <property type="match status" value="1"/>
</dbReference>